<dbReference type="InterPro" id="IPR000014">
    <property type="entry name" value="PAS"/>
</dbReference>
<dbReference type="NCBIfam" id="TIGR00229">
    <property type="entry name" value="sensory_box"/>
    <property type="match status" value="1"/>
</dbReference>
<accession>A0A512C380</accession>
<name>A0A512C380_9HYPH</name>
<dbReference type="InterPro" id="IPR013656">
    <property type="entry name" value="PAS_4"/>
</dbReference>
<organism evidence="2 3">
    <name type="scientific">Microvirga aerophila</name>
    <dbReference type="NCBI Taxonomy" id="670291"/>
    <lineage>
        <taxon>Bacteria</taxon>
        <taxon>Pseudomonadati</taxon>
        <taxon>Pseudomonadota</taxon>
        <taxon>Alphaproteobacteria</taxon>
        <taxon>Hyphomicrobiales</taxon>
        <taxon>Methylobacteriaceae</taxon>
        <taxon>Microvirga</taxon>
    </lineage>
</organism>
<comment type="caution">
    <text evidence="2">The sequence shown here is derived from an EMBL/GenBank/DDBJ whole genome shotgun (WGS) entry which is preliminary data.</text>
</comment>
<sequence length="282" mass="30314">MMVEQPRAAILGSDFERLVAEYNKALANGEARPINALRQDAVEAGSREGEQTFQKLLEAFPAPVYTTDASGRITFYNEAAVTLAGRRAQLGTDQWCVTWRLYWPDGTPLPHDECPMAIALKEDRSVRGAQAVAERPDGTRVPFIPHPTPLRDASGALVGAVNMLLEIDELEQTALDGVRVLIVSADIFLAADLDLLIDDAGGVAIAIATSASEALAILSEGQIDATLVSLPLEDRHGPLIDALLKQNIPFILHEGNEEHVVQMLGDALKLRESSHKGGTPAA</sequence>
<dbReference type="InterPro" id="IPR035965">
    <property type="entry name" value="PAS-like_dom_sf"/>
</dbReference>
<protein>
    <recommendedName>
        <fullName evidence="1">PAS domain-containing protein</fullName>
    </recommendedName>
</protein>
<dbReference type="AlphaFoldDB" id="A0A512C380"/>
<evidence type="ECO:0000313" key="3">
    <source>
        <dbReference type="Proteomes" id="UP000321085"/>
    </source>
</evidence>
<dbReference type="Gene3D" id="3.40.50.2300">
    <property type="match status" value="1"/>
</dbReference>
<dbReference type="SUPFAM" id="SSF55785">
    <property type="entry name" value="PYP-like sensor domain (PAS domain)"/>
    <property type="match status" value="1"/>
</dbReference>
<evidence type="ECO:0000259" key="1">
    <source>
        <dbReference type="PROSITE" id="PS50112"/>
    </source>
</evidence>
<dbReference type="PROSITE" id="PS50112">
    <property type="entry name" value="PAS"/>
    <property type="match status" value="1"/>
</dbReference>
<dbReference type="Pfam" id="PF08448">
    <property type="entry name" value="PAS_4"/>
    <property type="match status" value="1"/>
</dbReference>
<dbReference type="EMBL" id="BJYU01000220">
    <property type="protein sequence ID" value="GEO18641.1"/>
    <property type="molecule type" value="Genomic_DNA"/>
</dbReference>
<dbReference type="CDD" id="cd00130">
    <property type="entry name" value="PAS"/>
    <property type="match status" value="1"/>
</dbReference>
<keyword evidence="3" id="KW-1185">Reference proteome</keyword>
<reference evidence="2 3" key="1">
    <citation type="submission" date="2019-07" db="EMBL/GenBank/DDBJ databases">
        <title>Whole genome shotgun sequence of Microvirga aerophila NBRC 106136.</title>
        <authorList>
            <person name="Hosoyama A."/>
            <person name="Uohara A."/>
            <person name="Ohji S."/>
            <person name="Ichikawa N."/>
        </authorList>
    </citation>
    <scope>NUCLEOTIDE SEQUENCE [LARGE SCALE GENOMIC DNA]</scope>
    <source>
        <strain evidence="2 3">NBRC 106136</strain>
    </source>
</reference>
<gene>
    <name evidence="2" type="ORF">MAE02_63370</name>
</gene>
<proteinExistence type="predicted"/>
<feature type="domain" description="PAS" evidence="1">
    <location>
        <begin position="49"/>
        <end position="85"/>
    </location>
</feature>
<evidence type="ECO:0000313" key="2">
    <source>
        <dbReference type="EMBL" id="GEO18641.1"/>
    </source>
</evidence>
<dbReference type="Proteomes" id="UP000321085">
    <property type="component" value="Unassembled WGS sequence"/>
</dbReference>
<dbReference type="Gene3D" id="3.30.450.20">
    <property type="entry name" value="PAS domain"/>
    <property type="match status" value="1"/>
</dbReference>